<dbReference type="InterPro" id="IPR036397">
    <property type="entry name" value="RNaseH_sf"/>
</dbReference>
<dbReference type="CDD" id="cd06127">
    <property type="entry name" value="DEDDh"/>
    <property type="match status" value="1"/>
</dbReference>
<protein>
    <recommendedName>
        <fullName evidence="8">Exonuclease domain-containing protein</fullName>
    </recommendedName>
</protein>
<dbReference type="InterPro" id="IPR040393">
    <property type="entry name" value="TREX1/2"/>
</dbReference>
<evidence type="ECO:0000313" key="9">
    <source>
        <dbReference type="EMBL" id="VDI35108.1"/>
    </source>
</evidence>
<keyword evidence="4" id="KW-0378">Hydrolase</keyword>
<accession>A0A8B6EHT1</accession>
<name>A0A8B6EHT1_MYTGA</name>
<comment type="similarity">
    <text evidence="7">Belongs to the exonuclease superfamily. TREX family.</text>
</comment>
<evidence type="ECO:0000313" key="10">
    <source>
        <dbReference type="Proteomes" id="UP000596742"/>
    </source>
</evidence>
<dbReference type="GO" id="GO:0008296">
    <property type="term" value="F:3'-5'-DNA exonuclease activity"/>
    <property type="evidence" value="ECO:0007669"/>
    <property type="project" value="TreeGrafter"/>
</dbReference>
<comment type="cofactor">
    <cofactor evidence="1">
        <name>Mg(2+)</name>
        <dbReference type="ChEBI" id="CHEBI:18420"/>
    </cofactor>
</comment>
<dbReference type="Pfam" id="PF20700">
    <property type="entry name" value="Mutator"/>
    <property type="match status" value="1"/>
</dbReference>
<dbReference type="SUPFAM" id="SSF53098">
    <property type="entry name" value="Ribonuclease H-like"/>
    <property type="match status" value="1"/>
</dbReference>
<dbReference type="GO" id="GO:0005737">
    <property type="term" value="C:cytoplasm"/>
    <property type="evidence" value="ECO:0007669"/>
    <property type="project" value="TreeGrafter"/>
</dbReference>
<proteinExistence type="inferred from homology"/>
<evidence type="ECO:0000256" key="3">
    <source>
        <dbReference type="ARBA" id="ARBA00022723"/>
    </source>
</evidence>
<dbReference type="InterPro" id="IPR012337">
    <property type="entry name" value="RNaseH-like_sf"/>
</dbReference>
<dbReference type="Gene3D" id="3.30.420.10">
    <property type="entry name" value="Ribonuclease H-like superfamily/Ribonuclease H"/>
    <property type="match status" value="1"/>
</dbReference>
<gene>
    <name evidence="9" type="ORF">MGAL_10B064038</name>
</gene>
<evidence type="ECO:0000256" key="1">
    <source>
        <dbReference type="ARBA" id="ARBA00001946"/>
    </source>
</evidence>
<keyword evidence="5" id="KW-0269">Exonuclease</keyword>
<keyword evidence="3" id="KW-0479">Metal-binding</keyword>
<evidence type="ECO:0000256" key="7">
    <source>
        <dbReference type="ARBA" id="ARBA00025769"/>
    </source>
</evidence>
<dbReference type="GO" id="GO:0006308">
    <property type="term" value="P:DNA catabolic process"/>
    <property type="evidence" value="ECO:0007669"/>
    <property type="project" value="TreeGrafter"/>
</dbReference>
<feature type="domain" description="Exonuclease" evidence="8">
    <location>
        <begin position="219"/>
        <end position="399"/>
    </location>
</feature>
<reference evidence="9" key="1">
    <citation type="submission" date="2018-11" db="EMBL/GenBank/DDBJ databases">
        <authorList>
            <person name="Alioto T."/>
            <person name="Alioto T."/>
        </authorList>
    </citation>
    <scope>NUCLEOTIDE SEQUENCE</scope>
</reference>
<keyword evidence="2" id="KW-0540">Nuclease</keyword>
<evidence type="ECO:0000256" key="6">
    <source>
        <dbReference type="ARBA" id="ARBA00022842"/>
    </source>
</evidence>
<dbReference type="EMBL" id="UYJE01005207">
    <property type="protein sequence ID" value="VDI35108.1"/>
    <property type="molecule type" value="Genomic_DNA"/>
</dbReference>
<comment type="caution">
    <text evidence="9">The sequence shown here is derived from an EMBL/GenBank/DDBJ whole genome shotgun (WGS) entry which is preliminary data.</text>
</comment>
<dbReference type="InterPro" id="IPR049012">
    <property type="entry name" value="Mutator_transp_dom"/>
</dbReference>
<dbReference type="OrthoDB" id="6072757at2759"/>
<dbReference type="PANTHER" id="PTHR13058">
    <property type="entry name" value="THREE PRIME REPAIR EXONUCLEASE 1, 2"/>
    <property type="match status" value="1"/>
</dbReference>
<evidence type="ECO:0000256" key="5">
    <source>
        <dbReference type="ARBA" id="ARBA00022839"/>
    </source>
</evidence>
<dbReference type="GO" id="GO:0046872">
    <property type="term" value="F:metal ion binding"/>
    <property type="evidence" value="ECO:0007669"/>
    <property type="project" value="UniProtKB-KW"/>
</dbReference>
<keyword evidence="6" id="KW-0460">Magnesium</keyword>
<dbReference type="GO" id="GO:0003676">
    <property type="term" value="F:nucleic acid binding"/>
    <property type="evidence" value="ECO:0007669"/>
    <property type="project" value="InterPro"/>
</dbReference>
<dbReference type="SMART" id="SM00479">
    <property type="entry name" value="EXOIII"/>
    <property type="match status" value="1"/>
</dbReference>
<evidence type="ECO:0000259" key="8">
    <source>
        <dbReference type="SMART" id="SM00479"/>
    </source>
</evidence>
<evidence type="ECO:0000256" key="4">
    <source>
        <dbReference type="ARBA" id="ARBA00022801"/>
    </source>
</evidence>
<dbReference type="AlphaFoldDB" id="A0A8B6EHT1"/>
<sequence length="409" mass="45898">MSPVPVRRSGRDRKPPAWISSGLYDISAIGTTSVGHTITEEHSKPTAEWQEKAEYITSLARTPLFSGLQREAALAILDITLKKKEKSIALSFMDEASDSCKTASAEEKAISPSNGLECSFDAGWQTRGSCWQYNSNTGHSSLVGVKTGKVLDYDVRSKLCSICQHHLGRKETVPNHQTFQQIKATVLEGETYQPQIEENVSVRDIEKIPTKYSLEGIDNYVVFDLETNGLSRTSDITQISAYDGTNMLNLYVSPRQSISSKASDVTSITLSFERNQMYCHGVPVESVCIRTALLQLIEMIQKKSRPLPVGHNIHSYDVPVLRNLLHEFNLLSSFDDLIYGCIDTLKIAKREIPKADVQNNKQQTLVQKFLEIVYDAHNSEDDVRSLYKLFHLKLKQTCSGKDLFPINYL</sequence>
<organism evidence="9 10">
    <name type="scientific">Mytilus galloprovincialis</name>
    <name type="common">Mediterranean mussel</name>
    <dbReference type="NCBI Taxonomy" id="29158"/>
    <lineage>
        <taxon>Eukaryota</taxon>
        <taxon>Metazoa</taxon>
        <taxon>Spiralia</taxon>
        <taxon>Lophotrochozoa</taxon>
        <taxon>Mollusca</taxon>
        <taxon>Bivalvia</taxon>
        <taxon>Autobranchia</taxon>
        <taxon>Pteriomorphia</taxon>
        <taxon>Mytilida</taxon>
        <taxon>Mytiloidea</taxon>
        <taxon>Mytilidae</taxon>
        <taxon>Mytilinae</taxon>
        <taxon>Mytilus</taxon>
    </lineage>
</organism>
<dbReference type="PANTHER" id="PTHR13058:SF22">
    <property type="entry name" value="EXODEOXYRIBONUCLEASE III"/>
    <property type="match status" value="1"/>
</dbReference>
<keyword evidence="10" id="KW-1185">Reference proteome</keyword>
<evidence type="ECO:0000256" key="2">
    <source>
        <dbReference type="ARBA" id="ARBA00022722"/>
    </source>
</evidence>
<dbReference type="Proteomes" id="UP000596742">
    <property type="component" value="Unassembled WGS sequence"/>
</dbReference>
<dbReference type="InterPro" id="IPR013520">
    <property type="entry name" value="Ribonucl_H"/>
</dbReference>